<keyword evidence="1" id="KW-1133">Transmembrane helix</keyword>
<dbReference type="Proteomes" id="UP000292302">
    <property type="component" value="Unassembled WGS sequence"/>
</dbReference>
<keyword evidence="4" id="KW-1185">Reference proteome</keyword>
<comment type="caution">
    <text evidence="3">The sequence shown here is derived from an EMBL/GenBank/DDBJ whole genome shotgun (WGS) entry which is preliminary data.</text>
</comment>
<feature type="domain" description="ESPR" evidence="2">
    <location>
        <begin position="1"/>
        <end position="47"/>
    </location>
</feature>
<keyword evidence="1" id="KW-0812">Transmembrane</keyword>
<proteinExistence type="predicted"/>
<keyword evidence="1" id="KW-0472">Membrane</keyword>
<sequence length="81" mass="8437">MNHIYRTVFNRALGVCQAVAETARGRGKGASGRRRAALRPLAAIGLVALLTAAPVAPAMAAGDILTLSLIYISPPPRLSRS</sequence>
<dbReference type="AlphaFoldDB" id="A0A4Q9QLW3"/>
<gene>
    <name evidence="3" type="ORF">DNK06_11230</name>
</gene>
<evidence type="ECO:0000256" key="1">
    <source>
        <dbReference type="SAM" id="Phobius"/>
    </source>
</evidence>
<evidence type="ECO:0000259" key="2">
    <source>
        <dbReference type="Pfam" id="PF13018"/>
    </source>
</evidence>
<dbReference type="InterPro" id="IPR024973">
    <property type="entry name" value="ESPR"/>
</dbReference>
<feature type="non-terminal residue" evidence="3">
    <location>
        <position position="81"/>
    </location>
</feature>
<dbReference type="Pfam" id="PF13018">
    <property type="entry name" value="ESPR"/>
    <property type="match status" value="1"/>
</dbReference>
<dbReference type="RefSeq" id="WP_131180121.1">
    <property type="nucleotide sequence ID" value="NZ_QJUI01000009.1"/>
</dbReference>
<organism evidence="3 4">
    <name type="scientific">Phytopseudomonas daroniae</name>
    <dbReference type="NCBI Taxonomy" id="2487519"/>
    <lineage>
        <taxon>Bacteria</taxon>
        <taxon>Pseudomonadati</taxon>
        <taxon>Pseudomonadota</taxon>
        <taxon>Gammaproteobacteria</taxon>
        <taxon>Pseudomonadales</taxon>
        <taxon>Pseudomonadaceae</taxon>
        <taxon>Phytopseudomonas</taxon>
    </lineage>
</organism>
<dbReference type="EMBL" id="QJUI01000009">
    <property type="protein sequence ID" value="TBU79660.1"/>
    <property type="molecule type" value="Genomic_DNA"/>
</dbReference>
<evidence type="ECO:0000313" key="3">
    <source>
        <dbReference type="EMBL" id="TBU79660.1"/>
    </source>
</evidence>
<protein>
    <recommendedName>
        <fullName evidence="2">ESPR domain-containing protein</fullName>
    </recommendedName>
</protein>
<accession>A0A4Q9QLW3</accession>
<feature type="transmembrane region" description="Helical" evidence="1">
    <location>
        <begin position="41"/>
        <end position="72"/>
    </location>
</feature>
<evidence type="ECO:0000313" key="4">
    <source>
        <dbReference type="Proteomes" id="UP000292302"/>
    </source>
</evidence>
<name>A0A4Q9QLW3_9GAMM</name>
<reference evidence="3 4" key="1">
    <citation type="submission" date="2018-06" db="EMBL/GenBank/DDBJ databases">
        <title>Three novel Pseudomonas species isolated from symptomatic oak.</title>
        <authorList>
            <person name="Bueno-Gonzalez V."/>
            <person name="Brady C."/>
        </authorList>
    </citation>
    <scope>NUCLEOTIDE SEQUENCE [LARGE SCALE GENOMIC DNA]</scope>
    <source>
        <strain evidence="3 4">P9A</strain>
    </source>
</reference>